<comment type="caution">
    <text evidence="2">The sequence shown here is derived from an EMBL/GenBank/DDBJ whole genome shotgun (WGS) entry which is preliminary data.</text>
</comment>
<dbReference type="InterPro" id="IPR025731">
    <property type="entry name" value="YecR-like"/>
</dbReference>
<dbReference type="AlphaFoldDB" id="A0A3N0UTD6"/>
<feature type="signal peptide" evidence="1">
    <location>
        <begin position="1"/>
        <end position="21"/>
    </location>
</feature>
<dbReference type="Pfam" id="PF13992">
    <property type="entry name" value="YecR"/>
    <property type="match status" value="1"/>
</dbReference>
<evidence type="ECO:0000256" key="1">
    <source>
        <dbReference type="SAM" id="SignalP"/>
    </source>
</evidence>
<accession>A0A3N0UTD6</accession>
<dbReference type="RefSeq" id="WP_112103877.1">
    <property type="nucleotide sequence ID" value="NZ_LUSU01000008.1"/>
</dbReference>
<protein>
    <recommendedName>
        <fullName evidence="4">Lipoprotein</fullName>
    </recommendedName>
</protein>
<reference evidence="2 3" key="1">
    <citation type="submission" date="2018-10" db="EMBL/GenBank/DDBJ databases">
        <title>New species genome.</title>
        <authorList>
            <person name="Li Y."/>
        </authorList>
    </citation>
    <scope>NUCLEOTIDE SEQUENCE [LARGE SCALE GENOMIC DNA]</scope>
    <source>
        <strain evidence="2 3">L6_4B</strain>
    </source>
</reference>
<sequence length="106" mass="11418">MQNKLMAILFFTLLISGCLTTKELIPTGGSKADGTVRMGYSFGMFESPVIDPKQGMTLAKARCAAWSYSGAEPFGGFTSKCTQPSYSGCMQTTVTVEYQCTGETKK</sequence>
<keyword evidence="1" id="KW-0732">Signal</keyword>
<evidence type="ECO:0000313" key="3">
    <source>
        <dbReference type="Proteomes" id="UP000274511"/>
    </source>
</evidence>
<dbReference type="PROSITE" id="PS51257">
    <property type="entry name" value="PROKAR_LIPOPROTEIN"/>
    <property type="match status" value="1"/>
</dbReference>
<organism evidence="2 3">
    <name type="scientific">Lonsdalea populi</name>
    <dbReference type="NCBI Taxonomy" id="1172565"/>
    <lineage>
        <taxon>Bacteria</taxon>
        <taxon>Pseudomonadati</taxon>
        <taxon>Pseudomonadota</taxon>
        <taxon>Gammaproteobacteria</taxon>
        <taxon>Enterobacterales</taxon>
        <taxon>Pectobacteriaceae</taxon>
        <taxon>Lonsdalea</taxon>
    </lineage>
</organism>
<gene>
    <name evidence="2" type="ORF">EC392_01890</name>
</gene>
<dbReference type="OrthoDB" id="8607336at2"/>
<proteinExistence type="predicted"/>
<name>A0A3N0UTD6_9GAMM</name>
<evidence type="ECO:0000313" key="2">
    <source>
        <dbReference type="EMBL" id="ROH83800.1"/>
    </source>
</evidence>
<evidence type="ECO:0008006" key="4">
    <source>
        <dbReference type="Google" id="ProtNLM"/>
    </source>
</evidence>
<dbReference type="EMBL" id="RJUJ01000002">
    <property type="protein sequence ID" value="ROH83800.1"/>
    <property type="molecule type" value="Genomic_DNA"/>
</dbReference>
<dbReference type="Proteomes" id="UP000274511">
    <property type="component" value="Unassembled WGS sequence"/>
</dbReference>
<feature type="chain" id="PRO_5018144499" description="Lipoprotein" evidence="1">
    <location>
        <begin position="22"/>
        <end position="106"/>
    </location>
</feature>